<reference evidence="4 5" key="1">
    <citation type="journal article" date="2017" name="Nat. Commun.">
        <title>Genome assembly with in vitro proximity ligation data and whole-genome triplication in lettuce.</title>
        <authorList>
            <person name="Reyes-Chin-Wo S."/>
            <person name="Wang Z."/>
            <person name="Yang X."/>
            <person name="Kozik A."/>
            <person name="Arikit S."/>
            <person name="Song C."/>
            <person name="Xia L."/>
            <person name="Froenicke L."/>
            <person name="Lavelle D.O."/>
            <person name="Truco M.J."/>
            <person name="Xia R."/>
            <person name="Zhu S."/>
            <person name="Xu C."/>
            <person name="Xu H."/>
            <person name="Xu X."/>
            <person name="Cox K."/>
            <person name="Korf I."/>
            <person name="Meyers B.C."/>
            <person name="Michelmore R.W."/>
        </authorList>
    </citation>
    <scope>NUCLEOTIDE SEQUENCE [LARGE SCALE GENOMIC DNA]</scope>
    <source>
        <strain evidence="5">cv. Salinas</strain>
        <tissue evidence="4">Seedlings</tissue>
    </source>
</reference>
<proteinExistence type="inferred from homology"/>
<keyword evidence="5" id="KW-1185">Reference proteome</keyword>
<organism evidence="4 5">
    <name type="scientific">Lactuca sativa</name>
    <name type="common">Garden lettuce</name>
    <dbReference type="NCBI Taxonomy" id="4236"/>
    <lineage>
        <taxon>Eukaryota</taxon>
        <taxon>Viridiplantae</taxon>
        <taxon>Streptophyta</taxon>
        <taxon>Embryophyta</taxon>
        <taxon>Tracheophyta</taxon>
        <taxon>Spermatophyta</taxon>
        <taxon>Magnoliopsida</taxon>
        <taxon>eudicotyledons</taxon>
        <taxon>Gunneridae</taxon>
        <taxon>Pentapetalae</taxon>
        <taxon>asterids</taxon>
        <taxon>campanulids</taxon>
        <taxon>Asterales</taxon>
        <taxon>Asteraceae</taxon>
        <taxon>Cichorioideae</taxon>
        <taxon>Cichorieae</taxon>
        <taxon>Lactucinae</taxon>
        <taxon>Lactuca</taxon>
    </lineage>
</organism>
<dbReference type="Gene3D" id="3.30.1230.20">
    <property type="match status" value="1"/>
</dbReference>
<dbReference type="InterPro" id="IPR038579">
    <property type="entry name" value="Ribosomal_eS21_sf"/>
</dbReference>
<evidence type="ECO:0000256" key="3">
    <source>
        <dbReference type="ARBA" id="ARBA00023274"/>
    </source>
</evidence>
<keyword evidence="2" id="KW-0689">Ribosomal protein</keyword>
<accession>A0A9R1WJA0</accession>
<evidence type="ECO:0000313" key="4">
    <source>
        <dbReference type="EMBL" id="KAJ0223466.1"/>
    </source>
</evidence>
<sequence length="107" mass="12057">MLCIFNDSGNGSNVDICVIEKLLFEEFSKIQNEEGQHMDLYIPKNSATTDRLITSKDLDSFQINVDESVRYTCQFSSFGLCGFVSFPLLPSTDGLFLFSSCHFFTAE</sequence>
<dbReference type="GO" id="GO:0003735">
    <property type="term" value="F:structural constituent of ribosome"/>
    <property type="evidence" value="ECO:0007669"/>
    <property type="project" value="InterPro"/>
</dbReference>
<dbReference type="GO" id="GO:0006412">
    <property type="term" value="P:translation"/>
    <property type="evidence" value="ECO:0007669"/>
    <property type="project" value="InterPro"/>
</dbReference>
<dbReference type="Proteomes" id="UP000235145">
    <property type="component" value="Unassembled WGS sequence"/>
</dbReference>
<comment type="caution">
    <text evidence="4">The sequence shown here is derived from an EMBL/GenBank/DDBJ whole genome shotgun (WGS) entry which is preliminary data.</text>
</comment>
<dbReference type="AlphaFoldDB" id="A0A9R1WJA0"/>
<protein>
    <submittedName>
        <fullName evidence="4">Uncharacterized protein</fullName>
    </submittedName>
</protein>
<keyword evidence="3" id="KW-0687">Ribonucleoprotein</keyword>
<gene>
    <name evidence="4" type="ORF">LSAT_V11C200080870</name>
</gene>
<dbReference type="InterPro" id="IPR001931">
    <property type="entry name" value="Ribosomal_eS21"/>
</dbReference>
<evidence type="ECO:0000256" key="2">
    <source>
        <dbReference type="ARBA" id="ARBA00022980"/>
    </source>
</evidence>
<evidence type="ECO:0000256" key="1">
    <source>
        <dbReference type="ARBA" id="ARBA00010228"/>
    </source>
</evidence>
<dbReference type="GO" id="GO:0005840">
    <property type="term" value="C:ribosome"/>
    <property type="evidence" value="ECO:0007669"/>
    <property type="project" value="UniProtKB-KW"/>
</dbReference>
<evidence type="ECO:0000313" key="5">
    <source>
        <dbReference type="Proteomes" id="UP000235145"/>
    </source>
</evidence>
<dbReference type="PANTHER" id="PTHR10442">
    <property type="entry name" value="40S RIBOSOMAL PROTEIN S21"/>
    <property type="match status" value="1"/>
</dbReference>
<comment type="similarity">
    <text evidence="1">Belongs to the eukaryotic ribosomal protein eS21 family.</text>
</comment>
<dbReference type="GO" id="GO:1990904">
    <property type="term" value="C:ribonucleoprotein complex"/>
    <property type="evidence" value="ECO:0007669"/>
    <property type="project" value="UniProtKB-KW"/>
</dbReference>
<dbReference type="EMBL" id="NBSK02000002">
    <property type="protein sequence ID" value="KAJ0223466.1"/>
    <property type="molecule type" value="Genomic_DNA"/>
</dbReference>
<dbReference type="Pfam" id="PF01249">
    <property type="entry name" value="Ribosomal_S21e"/>
    <property type="match status" value="1"/>
</dbReference>
<name>A0A9R1WJA0_LACSA</name>